<gene>
    <name evidence="2" type="ORF">ILUMI_13077</name>
</gene>
<evidence type="ECO:0000256" key="1">
    <source>
        <dbReference type="SAM" id="MobiDB-lite"/>
    </source>
</evidence>
<dbReference type="AlphaFoldDB" id="A0A8K0CZ72"/>
<organism evidence="2 3">
    <name type="scientific">Ignelater luminosus</name>
    <name type="common">Cucubano</name>
    <name type="synonym">Pyrophorus luminosus</name>
    <dbReference type="NCBI Taxonomy" id="2038154"/>
    <lineage>
        <taxon>Eukaryota</taxon>
        <taxon>Metazoa</taxon>
        <taxon>Ecdysozoa</taxon>
        <taxon>Arthropoda</taxon>
        <taxon>Hexapoda</taxon>
        <taxon>Insecta</taxon>
        <taxon>Pterygota</taxon>
        <taxon>Neoptera</taxon>
        <taxon>Endopterygota</taxon>
        <taxon>Coleoptera</taxon>
        <taxon>Polyphaga</taxon>
        <taxon>Elateriformia</taxon>
        <taxon>Elateroidea</taxon>
        <taxon>Elateridae</taxon>
        <taxon>Agrypninae</taxon>
        <taxon>Pyrophorini</taxon>
        <taxon>Ignelater</taxon>
    </lineage>
</organism>
<reference evidence="2" key="1">
    <citation type="submission" date="2019-08" db="EMBL/GenBank/DDBJ databases">
        <title>The genome of the North American firefly Photinus pyralis.</title>
        <authorList>
            <consortium name="Photinus pyralis genome working group"/>
            <person name="Fallon T.R."/>
            <person name="Sander Lower S.E."/>
            <person name="Weng J.-K."/>
        </authorList>
    </citation>
    <scope>NUCLEOTIDE SEQUENCE</scope>
    <source>
        <strain evidence="2">TRF0915ILg1</strain>
        <tissue evidence="2">Whole body</tissue>
    </source>
</reference>
<protein>
    <submittedName>
        <fullName evidence="2">Uncharacterized protein</fullName>
    </submittedName>
</protein>
<feature type="compositionally biased region" description="Polar residues" evidence="1">
    <location>
        <begin position="1"/>
        <end position="16"/>
    </location>
</feature>
<feature type="region of interest" description="Disordered" evidence="1">
    <location>
        <begin position="1"/>
        <end position="55"/>
    </location>
</feature>
<name>A0A8K0CZ72_IGNLU</name>
<comment type="caution">
    <text evidence="2">The sequence shown here is derived from an EMBL/GenBank/DDBJ whole genome shotgun (WGS) entry which is preliminary data.</text>
</comment>
<evidence type="ECO:0000313" key="3">
    <source>
        <dbReference type="Proteomes" id="UP000801492"/>
    </source>
</evidence>
<dbReference type="Proteomes" id="UP000801492">
    <property type="component" value="Unassembled WGS sequence"/>
</dbReference>
<accession>A0A8K0CZ72</accession>
<proteinExistence type="predicted"/>
<dbReference type="EMBL" id="VTPC01008252">
    <property type="protein sequence ID" value="KAF2893092.1"/>
    <property type="molecule type" value="Genomic_DNA"/>
</dbReference>
<evidence type="ECO:0000313" key="2">
    <source>
        <dbReference type="EMBL" id="KAF2893092.1"/>
    </source>
</evidence>
<keyword evidence="3" id="KW-1185">Reference proteome</keyword>
<sequence>MINGDVHSTVQQTNIGQKRKKVKSKQEISNLLNDKRSTPENNVASKNRQELSAPEEHVLLTEQDVLECNTQLESGISNIQPVITKTGKLRQRMKWTVKLTELSYKNINQQHRMNTLLQDSNNYEETTQNEHIITVDRSNEEQKHEETRFEVESEIEKETEKTVMIRQEFEKHLIKYY</sequence>